<evidence type="ECO:0000313" key="2">
    <source>
        <dbReference type="Proteomes" id="UP001163321"/>
    </source>
</evidence>
<protein>
    <submittedName>
        <fullName evidence="1">Uncharacterized protein</fullName>
    </submittedName>
</protein>
<reference evidence="1 2" key="1">
    <citation type="journal article" date="2022" name="bioRxiv">
        <title>The genome of the oomycete Peronosclerospora sorghi, a cosmopolitan pathogen of maize and sorghum, is inflated with dispersed pseudogenes.</title>
        <authorList>
            <person name="Fletcher K."/>
            <person name="Martin F."/>
            <person name="Isakeit T."/>
            <person name="Cavanaugh K."/>
            <person name="Magill C."/>
            <person name="Michelmore R."/>
        </authorList>
    </citation>
    <scope>NUCLEOTIDE SEQUENCE [LARGE SCALE GENOMIC DNA]</scope>
    <source>
        <strain evidence="1">P6</strain>
    </source>
</reference>
<gene>
    <name evidence="1" type="ORF">PsorP6_001243</name>
</gene>
<accession>A0ACC0WT25</accession>
<sequence>MNRIPDQDTRSGAIYLALGTPEERLRVTFLFQKPIPVVPVLFSQGVNEMQTVANTVERDALQKDINAENVLALEAYVKALAAWGVKKQVRDGTLWRSNDVVSRHETRTTSPTDDSTDDR</sequence>
<dbReference type="Proteomes" id="UP001163321">
    <property type="component" value="Chromosome 1"/>
</dbReference>
<keyword evidence="2" id="KW-1185">Reference proteome</keyword>
<comment type="caution">
    <text evidence="1">The sequence shown here is derived from an EMBL/GenBank/DDBJ whole genome shotgun (WGS) entry which is preliminary data.</text>
</comment>
<proteinExistence type="predicted"/>
<dbReference type="EMBL" id="CM047580">
    <property type="protein sequence ID" value="KAI9921033.1"/>
    <property type="molecule type" value="Genomic_DNA"/>
</dbReference>
<organism evidence="1 2">
    <name type="scientific">Peronosclerospora sorghi</name>
    <dbReference type="NCBI Taxonomy" id="230839"/>
    <lineage>
        <taxon>Eukaryota</taxon>
        <taxon>Sar</taxon>
        <taxon>Stramenopiles</taxon>
        <taxon>Oomycota</taxon>
        <taxon>Peronosporomycetes</taxon>
        <taxon>Peronosporales</taxon>
        <taxon>Peronosporaceae</taxon>
        <taxon>Peronosclerospora</taxon>
    </lineage>
</organism>
<evidence type="ECO:0000313" key="1">
    <source>
        <dbReference type="EMBL" id="KAI9921033.1"/>
    </source>
</evidence>
<name>A0ACC0WT25_9STRA</name>